<evidence type="ECO:0000256" key="1">
    <source>
        <dbReference type="ARBA" id="ARBA00018672"/>
    </source>
</evidence>
<name>A0ABS2FCP5_9CLOT</name>
<dbReference type="InterPro" id="IPR001867">
    <property type="entry name" value="OmpR/PhoB-type_DNA-bd"/>
</dbReference>
<dbReference type="InterPro" id="IPR016032">
    <property type="entry name" value="Sig_transdc_resp-reg_C-effctor"/>
</dbReference>
<feature type="domain" description="OmpR/PhoB-type" evidence="9">
    <location>
        <begin position="127"/>
        <end position="228"/>
    </location>
</feature>
<dbReference type="Proteomes" id="UP000767334">
    <property type="component" value="Unassembled WGS sequence"/>
</dbReference>
<dbReference type="PANTHER" id="PTHR48111">
    <property type="entry name" value="REGULATOR OF RPOS"/>
    <property type="match status" value="1"/>
</dbReference>
<evidence type="ECO:0000256" key="3">
    <source>
        <dbReference type="ARBA" id="ARBA00023125"/>
    </source>
</evidence>
<sequence length="232" mass="26623">MKNNINILVVDDEKTIVDVIEVYLKKEGYTVFTASNGTEALKIFNDKKINLIILDLMLPDISGEEICKKIKNQIDIPIIMLTAKVNEDDVLNGFKQGADDYVIKPFSVKQLIARVTAILRRYKVNKNEIMSFNNRDLIIDKDKCEVKKNGDIVKLTPSEYKLLLIFSENSKKLFTRNELLDKAIGEEIDAIDRIIDSHIKNLRSKIEDNSKEPKYILTVYGMGYKFDGKKDD</sequence>
<dbReference type="SUPFAM" id="SSF52172">
    <property type="entry name" value="CheY-like"/>
    <property type="match status" value="1"/>
</dbReference>
<organism evidence="10 11">
    <name type="scientific">Clostridium saudiense</name>
    <dbReference type="NCBI Taxonomy" id="1414720"/>
    <lineage>
        <taxon>Bacteria</taxon>
        <taxon>Bacillati</taxon>
        <taxon>Bacillota</taxon>
        <taxon>Clostridia</taxon>
        <taxon>Eubacteriales</taxon>
        <taxon>Clostridiaceae</taxon>
        <taxon>Clostridium</taxon>
    </lineage>
</organism>
<keyword evidence="6" id="KW-0597">Phosphoprotein</keyword>
<comment type="caution">
    <text evidence="10">The sequence shown here is derived from an EMBL/GenBank/DDBJ whole genome shotgun (WGS) entry which is preliminary data.</text>
</comment>
<dbReference type="RefSeq" id="WP_133015395.1">
    <property type="nucleotide sequence ID" value="NZ_JACJLL010000005.1"/>
</dbReference>
<dbReference type="Gene3D" id="3.40.50.2300">
    <property type="match status" value="1"/>
</dbReference>
<accession>A0ABS2FCP5</accession>
<evidence type="ECO:0000256" key="2">
    <source>
        <dbReference type="ARBA" id="ARBA00023015"/>
    </source>
</evidence>
<evidence type="ECO:0000313" key="11">
    <source>
        <dbReference type="Proteomes" id="UP000767334"/>
    </source>
</evidence>
<dbReference type="PANTHER" id="PTHR48111:SF73">
    <property type="entry name" value="ALKALINE PHOSPHATASE SYNTHESIS TRANSCRIPTIONAL REGULATORY PROTEIN PHOP"/>
    <property type="match status" value="1"/>
</dbReference>
<proteinExistence type="predicted"/>
<dbReference type="CDD" id="cd00383">
    <property type="entry name" value="trans_reg_C"/>
    <property type="match status" value="1"/>
</dbReference>
<evidence type="ECO:0000259" key="8">
    <source>
        <dbReference type="PROSITE" id="PS50110"/>
    </source>
</evidence>
<dbReference type="Pfam" id="PF00486">
    <property type="entry name" value="Trans_reg_C"/>
    <property type="match status" value="1"/>
</dbReference>
<dbReference type="InterPro" id="IPR001789">
    <property type="entry name" value="Sig_transdc_resp-reg_receiver"/>
</dbReference>
<dbReference type="Gene3D" id="6.10.250.690">
    <property type="match status" value="1"/>
</dbReference>
<dbReference type="InterPro" id="IPR039420">
    <property type="entry name" value="WalR-like"/>
</dbReference>
<evidence type="ECO:0000256" key="5">
    <source>
        <dbReference type="ARBA" id="ARBA00024867"/>
    </source>
</evidence>
<dbReference type="PROSITE" id="PS50110">
    <property type="entry name" value="RESPONSE_REGULATORY"/>
    <property type="match status" value="1"/>
</dbReference>
<gene>
    <name evidence="10" type="ORF">H6A19_01635</name>
</gene>
<keyword evidence="2" id="KW-0805">Transcription regulation</keyword>
<dbReference type="EMBL" id="JACJLL010000005">
    <property type="protein sequence ID" value="MBM6818049.1"/>
    <property type="molecule type" value="Genomic_DNA"/>
</dbReference>
<dbReference type="SUPFAM" id="SSF46894">
    <property type="entry name" value="C-terminal effector domain of the bipartite response regulators"/>
    <property type="match status" value="1"/>
</dbReference>
<dbReference type="InterPro" id="IPR036388">
    <property type="entry name" value="WH-like_DNA-bd_sf"/>
</dbReference>
<dbReference type="InterPro" id="IPR011006">
    <property type="entry name" value="CheY-like_superfamily"/>
</dbReference>
<evidence type="ECO:0000259" key="9">
    <source>
        <dbReference type="PROSITE" id="PS51755"/>
    </source>
</evidence>
<dbReference type="Pfam" id="PF00072">
    <property type="entry name" value="Response_reg"/>
    <property type="match status" value="1"/>
</dbReference>
<comment type="function">
    <text evidence="5">May play the central regulatory role in sporulation. It may be an element of the effector pathway responsible for the activation of sporulation genes in response to nutritional stress. Spo0A may act in concert with spo0H (a sigma factor) to control the expression of some genes that are critical to the sporulation process.</text>
</comment>
<keyword evidence="3 7" id="KW-0238">DNA-binding</keyword>
<reference evidence="10 11" key="1">
    <citation type="journal article" date="2021" name="Sci. Rep.">
        <title>The distribution of antibiotic resistance genes in chicken gut microbiota commensals.</title>
        <authorList>
            <person name="Juricova H."/>
            <person name="Matiasovicova J."/>
            <person name="Kubasova T."/>
            <person name="Cejkova D."/>
            <person name="Rychlik I."/>
        </authorList>
    </citation>
    <scope>NUCLEOTIDE SEQUENCE [LARGE SCALE GENOMIC DNA]</scope>
    <source>
        <strain evidence="10 11">An435</strain>
    </source>
</reference>
<dbReference type="Gene3D" id="1.10.10.10">
    <property type="entry name" value="Winged helix-like DNA-binding domain superfamily/Winged helix DNA-binding domain"/>
    <property type="match status" value="1"/>
</dbReference>
<keyword evidence="4" id="KW-0804">Transcription</keyword>
<dbReference type="PROSITE" id="PS51755">
    <property type="entry name" value="OMPR_PHOB"/>
    <property type="match status" value="1"/>
</dbReference>
<feature type="modified residue" description="4-aspartylphosphate" evidence="6">
    <location>
        <position position="55"/>
    </location>
</feature>
<evidence type="ECO:0000256" key="6">
    <source>
        <dbReference type="PROSITE-ProRule" id="PRU00169"/>
    </source>
</evidence>
<evidence type="ECO:0000313" key="10">
    <source>
        <dbReference type="EMBL" id="MBM6818049.1"/>
    </source>
</evidence>
<feature type="domain" description="Response regulatory" evidence="8">
    <location>
        <begin position="6"/>
        <end position="119"/>
    </location>
</feature>
<protein>
    <recommendedName>
        <fullName evidence="1">Stage 0 sporulation protein A homolog</fullName>
    </recommendedName>
</protein>
<dbReference type="SMART" id="SM00862">
    <property type="entry name" value="Trans_reg_C"/>
    <property type="match status" value="1"/>
</dbReference>
<evidence type="ECO:0000256" key="7">
    <source>
        <dbReference type="PROSITE-ProRule" id="PRU01091"/>
    </source>
</evidence>
<keyword evidence="11" id="KW-1185">Reference proteome</keyword>
<feature type="DNA-binding region" description="OmpR/PhoB-type" evidence="7">
    <location>
        <begin position="127"/>
        <end position="228"/>
    </location>
</feature>
<dbReference type="SMART" id="SM00448">
    <property type="entry name" value="REC"/>
    <property type="match status" value="1"/>
</dbReference>
<evidence type="ECO:0000256" key="4">
    <source>
        <dbReference type="ARBA" id="ARBA00023163"/>
    </source>
</evidence>